<dbReference type="SUPFAM" id="SSF53098">
    <property type="entry name" value="Ribonuclease H-like"/>
    <property type="match status" value="1"/>
</dbReference>
<accession>A0A5J4WBP1</accession>
<name>A0A5J4WBP1_9EUKA</name>
<evidence type="ECO:0000313" key="2">
    <source>
        <dbReference type="Proteomes" id="UP000324800"/>
    </source>
</evidence>
<dbReference type="Proteomes" id="UP000324800">
    <property type="component" value="Unassembled WGS sequence"/>
</dbReference>
<proteinExistence type="predicted"/>
<dbReference type="InterPro" id="IPR012337">
    <property type="entry name" value="RNaseH-like_sf"/>
</dbReference>
<reference evidence="1 2" key="1">
    <citation type="submission" date="2019-03" db="EMBL/GenBank/DDBJ databases">
        <title>Single cell metagenomics reveals metabolic interactions within the superorganism composed of flagellate Streblomastix strix and complex community of Bacteroidetes bacteria on its surface.</title>
        <authorList>
            <person name="Treitli S.C."/>
            <person name="Kolisko M."/>
            <person name="Husnik F."/>
            <person name="Keeling P."/>
            <person name="Hampl V."/>
        </authorList>
    </citation>
    <scope>NUCLEOTIDE SEQUENCE [LARGE SCALE GENOMIC DNA]</scope>
    <source>
        <strain evidence="1">ST1C</strain>
    </source>
</reference>
<dbReference type="PANTHER" id="PTHR33050">
    <property type="entry name" value="REVERSE TRANSCRIPTASE DOMAIN-CONTAINING PROTEIN"/>
    <property type="match status" value="1"/>
</dbReference>
<dbReference type="AlphaFoldDB" id="A0A5J4WBP1"/>
<dbReference type="InterPro" id="IPR052055">
    <property type="entry name" value="Hepadnavirus_pol/RT"/>
</dbReference>
<dbReference type="CDD" id="cd09275">
    <property type="entry name" value="RNase_HI_RT_DIRS1"/>
    <property type="match status" value="1"/>
</dbReference>
<sequence>MELTVKNPFVILSTDASEIGWTSFLHTKNGELMVAEKWYENWHLKSSNLREMVAVLMSLRAFSPILQQTNVDCLLFQTDNTTTESCLRKWRPSKALIHIAMIISQLLKNLNVSFVTEHIKGIHNNKADALSGMAHHEDYSISIPALNQAITFLQLVSTTDLFASRTMKQCKRYYNLQQDRGAVRRNAMSFSWTGERPLIHCPIEMIPRVINKINKDQIDALLILLQQCIYKFKQLLPKISSEIDLGPSQQVLDQGPKMMNLEFKLPPGNTKALRVTSRLEKIVVIQIATAAGLDSGTVNNLITK</sequence>
<evidence type="ECO:0000313" key="1">
    <source>
        <dbReference type="EMBL" id="KAA6392364.1"/>
    </source>
</evidence>
<protein>
    <recommendedName>
        <fullName evidence="3">RNase H type-1 domain-containing protein</fullName>
    </recommendedName>
</protein>
<dbReference type="InterPro" id="IPR036397">
    <property type="entry name" value="RNaseH_sf"/>
</dbReference>
<gene>
    <name evidence="1" type="ORF">EZS28_012108</name>
</gene>
<dbReference type="GO" id="GO:0003676">
    <property type="term" value="F:nucleic acid binding"/>
    <property type="evidence" value="ECO:0007669"/>
    <property type="project" value="InterPro"/>
</dbReference>
<comment type="caution">
    <text evidence="1">The sequence shown here is derived from an EMBL/GenBank/DDBJ whole genome shotgun (WGS) entry which is preliminary data.</text>
</comment>
<evidence type="ECO:0008006" key="3">
    <source>
        <dbReference type="Google" id="ProtNLM"/>
    </source>
</evidence>
<dbReference type="EMBL" id="SNRW01002564">
    <property type="protein sequence ID" value="KAA6392364.1"/>
    <property type="molecule type" value="Genomic_DNA"/>
</dbReference>
<dbReference type="PANTHER" id="PTHR33050:SF7">
    <property type="entry name" value="RIBONUCLEASE H"/>
    <property type="match status" value="1"/>
</dbReference>
<dbReference type="Gene3D" id="3.30.420.10">
    <property type="entry name" value="Ribonuclease H-like superfamily/Ribonuclease H"/>
    <property type="match status" value="1"/>
</dbReference>
<dbReference type="OrthoDB" id="6771932at2759"/>
<organism evidence="1 2">
    <name type="scientific">Streblomastix strix</name>
    <dbReference type="NCBI Taxonomy" id="222440"/>
    <lineage>
        <taxon>Eukaryota</taxon>
        <taxon>Metamonada</taxon>
        <taxon>Preaxostyla</taxon>
        <taxon>Oxymonadida</taxon>
        <taxon>Streblomastigidae</taxon>
        <taxon>Streblomastix</taxon>
    </lineage>
</organism>